<evidence type="ECO:0000313" key="3">
    <source>
        <dbReference type="Proteomes" id="UP000641646"/>
    </source>
</evidence>
<reference evidence="2" key="2">
    <citation type="submission" date="2020-08" db="EMBL/GenBank/DDBJ databases">
        <authorList>
            <person name="Chen M."/>
            <person name="Teng W."/>
            <person name="Zhao L."/>
            <person name="Hu C."/>
            <person name="Zhou Y."/>
            <person name="Han B."/>
            <person name="Song L."/>
            <person name="Shu W."/>
        </authorList>
    </citation>
    <scope>NUCLEOTIDE SEQUENCE</scope>
    <source>
        <strain evidence="2">FACHB-1375</strain>
    </source>
</reference>
<gene>
    <name evidence="2" type="ORF">H6G03_26840</name>
</gene>
<dbReference type="Proteomes" id="UP000641646">
    <property type="component" value="Unassembled WGS sequence"/>
</dbReference>
<evidence type="ECO:0008006" key="4">
    <source>
        <dbReference type="Google" id="ProtNLM"/>
    </source>
</evidence>
<accession>A0A926ZIN6</accession>
<dbReference type="AlphaFoldDB" id="A0A926ZIN6"/>
<dbReference type="RefSeq" id="WP_190471451.1">
    <property type="nucleotide sequence ID" value="NZ_JACJPW010000090.1"/>
</dbReference>
<dbReference type="EMBL" id="JACJPW010000090">
    <property type="protein sequence ID" value="MBD2184643.1"/>
    <property type="molecule type" value="Genomic_DNA"/>
</dbReference>
<comment type="caution">
    <text evidence="2">The sequence shown here is derived from an EMBL/GenBank/DDBJ whole genome shotgun (WGS) entry which is preliminary data.</text>
</comment>
<reference evidence="2" key="1">
    <citation type="journal article" date="2015" name="ISME J.">
        <title>Draft Genome Sequence of Streptomyces incarnatus NRRL8089, which Produces the Nucleoside Antibiotic Sinefungin.</title>
        <authorList>
            <person name="Oshima K."/>
            <person name="Hattori M."/>
            <person name="Shimizu H."/>
            <person name="Fukuda K."/>
            <person name="Nemoto M."/>
            <person name="Inagaki K."/>
            <person name="Tamura T."/>
        </authorList>
    </citation>
    <scope>NUCLEOTIDE SEQUENCE</scope>
    <source>
        <strain evidence="2">FACHB-1375</strain>
    </source>
</reference>
<feature type="region of interest" description="Disordered" evidence="1">
    <location>
        <begin position="26"/>
        <end position="47"/>
    </location>
</feature>
<keyword evidence="3" id="KW-1185">Reference proteome</keyword>
<evidence type="ECO:0000313" key="2">
    <source>
        <dbReference type="EMBL" id="MBD2184643.1"/>
    </source>
</evidence>
<proteinExistence type="predicted"/>
<protein>
    <recommendedName>
        <fullName evidence="4">PatU</fullName>
    </recommendedName>
</protein>
<organism evidence="2 3">
    <name type="scientific">Aerosakkonema funiforme FACHB-1375</name>
    <dbReference type="NCBI Taxonomy" id="2949571"/>
    <lineage>
        <taxon>Bacteria</taxon>
        <taxon>Bacillati</taxon>
        <taxon>Cyanobacteriota</taxon>
        <taxon>Cyanophyceae</taxon>
        <taxon>Oscillatoriophycideae</taxon>
        <taxon>Aerosakkonematales</taxon>
        <taxon>Aerosakkonemataceae</taxon>
        <taxon>Aerosakkonema</taxon>
    </lineage>
</organism>
<name>A0A926ZIN6_9CYAN</name>
<evidence type="ECO:0000256" key="1">
    <source>
        <dbReference type="SAM" id="MobiDB-lite"/>
    </source>
</evidence>
<feature type="compositionally biased region" description="Basic and acidic residues" evidence="1">
    <location>
        <begin position="28"/>
        <end position="43"/>
    </location>
</feature>
<sequence length="369" mass="41236">MNRDIEAFPEKFFAWLLQSDRVNPAPGHEFDRSTASLSEKENSNLETPSEVTHSLELGDCDIDDWELEDLDLLESEVLNAALSSTITPEVLRQPPQKPGDIPVVRDRFQALLKRRLKKEIENNPPLFPWETEIGDYEPDRPAKIELDSGSATHLWTAQIQKFNLPVAIPPEVFTQLLDRCQAVVQSSKTEAAKLVRAVEVLFPGHSQMLNKFAQKVSAPADRKSLDTVDYRQEATKFPSSYETATLAEQMVLLLQAARQILGSLTLLVSSSQLAVERQWLSAVGVLTLEVQYQVHKQSIASVRIRGQFPCGGSLKFRGGQAVASTHRPDPGCLSVELFDLEPNHSYLLEVHFQQLGQKPLIFAVMVISS</sequence>